<evidence type="ECO:0000313" key="2">
    <source>
        <dbReference type="EMBL" id="KAH9376782.1"/>
    </source>
</evidence>
<feature type="region of interest" description="Disordered" evidence="1">
    <location>
        <begin position="1"/>
        <end position="32"/>
    </location>
</feature>
<dbReference type="EMBL" id="JABSTR010000008">
    <property type="protein sequence ID" value="KAH9376782.1"/>
    <property type="molecule type" value="Genomic_DNA"/>
</dbReference>
<proteinExistence type="predicted"/>
<organism evidence="2 3">
    <name type="scientific">Haemaphysalis longicornis</name>
    <name type="common">Bush tick</name>
    <dbReference type="NCBI Taxonomy" id="44386"/>
    <lineage>
        <taxon>Eukaryota</taxon>
        <taxon>Metazoa</taxon>
        <taxon>Ecdysozoa</taxon>
        <taxon>Arthropoda</taxon>
        <taxon>Chelicerata</taxon>
        <taxon>Arachnida</taxon>
        <taxon>Acari</taxon>
        <taxon>Parasitiformes</taxon>
        <taxon>Ixodida</taxon>
        <taxon>Ixodoidea</taxon>
        <taxon>Ixodidae</taxon>
        <taxon>Haemaphysalinae</taxon>
        <taxon>Haemaphysalis</taxon>
    </lineage>
</organism>
<evidence type="ECO:0000313" key="3">
    <source>
        <dbReference type="Proteomes" id="UP000821853"/>
    </source>
</evidence>
<sequence>MTRRDLDELARGSSTAARTAEERGTYSTAEDIQDEELPPFFAEVIPNVTVPRGRDAKIPCVIDNLGSYRVRCVSSTSLLLGTGAPALMICGVENTSVKMR</sequence>
<feature type="compositionally biased region" description="Basic and acidic residues" evidence="1">
    <location>
        <begin position="1"/>
        <end position="10"/>
    </location>
</feature>
<dbReference type="VEuPathDB" id="VectorBase:HLOH_054402"/>
<dbReference type="OrthoDB" id="6538140at2759"/>
<evidence type="ECO:0000256" key="1">
    <source>
        <dbReference type="SAM" id="MobiDB-lite"/>
    </source>
</evidence>
<reference evidence="2 3" key="1">
    <citation type="journal article" date="2020" name="Cell">
        <title>Large-Scale Comparative Analyses of Tick Genomes Elucidate Their Genetic Diversity and Vector Capacities.</title>
        <authorList>
            <consortium name="Tick Genome and Microbiome Consortium (TIGMIC)"/>
            <person name="Jia N."/>
            <person name="Wang J."/>
            <person name="Shi W."/>
            <person name="Du L."/>
            <person name="Sun Y."/>
            <person name="Zhan W."/>
            <person name="Jiang J.F."/>
            <person name="Wang Q."/>
            <person name="Zhang B."/>
            <person name="Ji P."/>
            <person name="Bell-Sakyi L."/>
            <person name="Cui X.M."/>
            <person name="Yuan T.T."/>
            <person name="Jiang B.G."/>
            <person name="Yang W.F."/>
            <person name="Lam T.T."/>
            <person name="Chang Q.C."/>
            <person name="Ding S.J."/>
            <person name="Wang X.J."/>
            <person name="Zhu J.G."/>
            <person name="Ruan X.D."/>
            <person name="Zhao L."/>
            <person name="Wei J.T."/>
            <person name="Ye R.Z."/>
            <person name="Que T.C."/>
            <person name="Du C.H."/>
            <person name="Zhou Y.H."/>
            <person name="Cheng J.X."/>
            <person name="Dai P.F."/>
            <person name="Guo W.B."/>
            <person name="Han X.H."/>
            <person name="Huang E.J."/>
            <person name="Li L.F."/>
            <person name="Wei W."/>
            <person name="Gao Y.C."/>
            <person name="Liu J.Z."/>
            <person name="Shao H.Z."/>
            <person name="Wang X."/>
            <person name="Wang C.C."/>
            <person name="Yang T.C."/>
            <person name="Huo Q.B."/>
            <person name="Li W."/>
            <person name="Chen H.Y."/>
            <person name="Chen S.E."/>
            <person name="Zhou L.G."/>
            <person name="Ni X.B."/>
            <person name="Tian J.H."/>
            <person name="Sheng Y."/>
            <person name="Liu T."/>
            <person name="Pan Y.S."/>
            <person name="Xia L.Y."/>
            <person name="Li J."/>
            <person name="Zhao F."/>
            <person name="Cao W.C."/>
        </authorList>
    </citation>
    <scope>NUCLEOTIDE SEQUENCE [LARGE SCALE GENOMIC DNA]</scope>
    <source>
        <strain evidence="2">HaeL-2018</strain>
    </source>
</reference>
<dbReference type="Proteomes" id="UP000821853">
    <property type="component" value="Unassembled WGS sequence"/>
</dbReference>
<comment type="caution">
    <text evidence="2">The sequence shown here is derived from an EMBL/GenBank/DDBJ whole genome shotgun (WGS) entry which is preliminary data.</text>
</comment>
<dbReference type="AlphaFoldDB" id="A0A9J6GEE3"/>
<gene>
    <name evidence="2" type="ORF">HPB48_017876</name>
</gene>
<protein>
    <submittedName>
        <fullName evidence="2">Uncharacterized protein</fullName>
    </submittedName>
</protein>
<keyword evidence="3" id="KW-1185">Reference proteome</keyword>
<name>A0A9J6GEE3_HAELO</name>
<accession>A0A9J6GEE3</accession>